<evidence type="ECO:0000313" key="5">
    <source>
        <dbReference type="Proteomes" id="UP000292052"/>
    </source>
</evidence>
<dbReference type="OrthoDB" id="201621at2759"/>
<dbReference type="InterPro" id="IPR004562">
    <property type="entry name" value="LipoylTrfase_LipoateP_Ligase"/>
</dbReference>
<organism evidence="4 5">
    <name type="scientific">Asbolus verrucosus</name>
    <name type="common">Desert ironclad beetle</name>
    <dbReference type="NCBI Taxonomy" id="1661398"/>
    <lineage>
        <taxon>Eukaryota</taxon>
        <taxon>Metazoa</taxon>
        <taxon>Ecdysozoa</taxon>
        <taxon>Arthropoda</taxon>
        <taxon>Hexapoda</taxon>
        <taxon>Insecta</taxon>
        <taxon>Pterygota</taxon>
        <taxon>Neoptera</taxon>
        <taxon>Endopterygota</taxon>
        <taxon>Coleoptera</taxon>
        <taxon>Polyphaga</taxon>
        <taxon>Cucujiformia</taxon>
        <taxon>Tenebrionidae</taxon>
        <taxon>Pimeliinae</taxon>
        <taxon>Asbolus</taxon>
    </lineage>
</organism>
<protein>
    <submittedName>
        <fullName evidence="4">BPL LplA LipB domain containing protein</fullName>
    </submittedName>
</protein>
<dbReference type="Gene3D" id="3.30.930.10">
    <property type="entry name" value="Bira Bifunctional Protein, Domain 2"/>
    <property type="match status" value="1"/>
</dbReference>
<dbReference type="STRING" id="1661398.A0A482V8R9"/>
<comment type="pathway">
    <text evidence="1">Protein modification; protein lipoylation via exogenous pathway; protein N(6)-(lipoyl)lysine from lipoate: step 2/2.</text>
</comment>
<dbReference type="PANTHER" id="PTHR12561">
    <property type="entry name" value="LIPOATE-PROTEIN LIGASE"/>
    <property type="match status" value="1"/>
</dbReference>
<dbReference type="EMBL" id="QDEB01127418">
    <property type="protein sequence ID" value="RZB39550.1"/>
    <property type="molecule type" value="Genomic_DNA"/>
</dbReference>
<sequence length="392" mass="44454">MALVQRNIFKVSAILARCNFRTYSTPVEEKDIKKSVFISQSKDIFANLALENWLYKNFDFTNHHILMLWQNEPCVVIGRHQNPWLEANISELHNITEQGVKLARRNSGGGTVFHDQGNLNMTFFTARNRYNRKYNLEIITRALFREFGVKLQISPREDLTLRDCKVSGTAAKLGRPSAYHHCTLLVNVNKLCLSQALQKLDVGIQTNATKSIKSKIMNLCEENPKVNVKTLFKAIGWEYLRTPALTIKDGGMELANTQKGFQMINPTEQWFPGIEEMKDELQSWKWLYGKTPKFTISRSFTVPENLLINTDVPDDLKIAMVVENGKITDVNLFVPPGLVTGGFSGDVNVITSLIGQKFSEDVLDNLEWSLGALVSDKDKFVTDCVRQVMTSV</sequence>
<dbReference type="GO" id="GO:0017118">
    <property type="term" value="F:lipoyltransferase activity"/>
    <property type="evidence" value="ECO:0007669"/>
    <property type="project" value="TreeGrafter"/>
</dbReference>
<dbReference type="InterPro" id="IPR045864">
    <property type="entry name" value="aa-tRNA-synth_II/BPL/LPL"/>
</dbReference>
<accession>A0A482V8R9</accession>
<dbReference type="AlphaFoldDB" id="A0A482V8R9"/>
<dbReference type="InterPro" id="IPR004143">
    <property type="entry name" value="BPL_LPL_catalytic"/>
</dbReference>
<dbReference type="Pfam" id="PF21948">
    <property type="entry name" value="LplA-B_cat"/>
    <property type="match status" value="1"/>
</dbReference>
<evidence type="ECO:0000313" key="4">
    <source>
        <dbReference type="EMBL" id="RZB39550.1"/>
    </source>
</evidence>
<evidence type="ECO:0000259" key="3">
    <source>
        <dbReference type="PROSITE" id="PS51733"/>
    </source>
</evidence>
<reference evidence="4 5" key="1">
    <citation type="submission" date="2017-03" db="EMBL/GenBank/DDBJ databases">
        <title>Genome of the blue death feigning beetle - Asbolus verrucosus.</title>
        <authorList>
            <person name="Rider S.D."/>
        </authorList>
    </citation>
    <scope>NUCLEOTIDE SEQUENCE [LARGE SCALE GENOMIC DNA]</scope>
    <source>
        <strain evidence="4">Butters</strain>
        <tissue evidence="4">Head and leg muscle</tissue>
    </source>
</reference>
<evidence type="ECO:0000256" key="1">
    <source>
        <dbReference type="ARBA" id="ARBA00005085"/>
    </source>
</evidence>
<comment type="caution">
    <text evidence="4">The sequence shown here is derived from an EMBL/GenBank/DDBJ whole genome shotgun (WGS) entry which is preliminary data.</text>
</comment>
<dbReference type="SUPFAM" id="SSF55681">
    <property type="entry name" value="Class II aaRS and biotin synthetases"/>
    <property type="match status" value="1"/>
</dbReference>
<dbReference type="UniPathway" id="UPA00537">
    <property type="reaction ID" value="UER00595"/>
</dbReference>
<gene>
    <name evidence="4" type="ORF">BDFB_000289</name>
</gene>
<dbReference type="PROSITE" id="PS51733">
    <property type="entry name" value="BPL_LPL_CATALYTIC"/>
    <property type="match status" value="1"/>
</dbReference>
<dbReference type="PANTHER" id="PTHR12561:SF3">
    <property type="entry name" value="LIPOYLTRANSFERASE 1, MITOCHONDRIAL"/>
    <property type="match status" value="1"/>
</dbReference>
<name>A0A482V8R9_ASBVE</name>
<evidence type="ECO:0000256" key="2">
    <source>
        <dbReference type="ARBA" id="ARBA00008242"/>
    </source>
</evidence>
<proteinExistence type="inferred from homology"/>
<dbReference type="GO" id="GO:0009249">
    <property type="term" value="P:protein lipoylation"/>
    <property type="evidence" value="ECO:0007669"/>
    <property type="project" value="InterPro"/>
</dbReference>
<dbReference type="FunFam" id="3.30.930.10:FF:000045">
    <property type="entry name" value="lipoyltransferase 1, mitochondrial"/>
    <property type="match status" value="1"/>
</dbReference>
<feature type="domain" description="BPL/LPL catalytic" evidence="3">
    <location>
        <begin position="60"/>
        <end position="247"/>
    </location>
</feature>
<dbReference type="Proteomes" id="UP000292052">
    <property type="component" value="Unassembled WGS sequence"/>
</dbReference>
<dbReference type="CDD" id="cd16443">
    <property type="entry name" value="LplA"/>
    <property type="match status" value="1"/>
</dbReference>
<comment type="similarity">
    <text evidence="2">Belongs to the LplA family.</text>
</comment>
<keyword evidence="5" id="KW-1185">Reference proteome</keyword>
<dbReference type="GO" id="GO:0005739">
    <property type="term" value="C:mitochondrion"/>
    <property type="evidence" value="ECO:0007669"/>
    <property type="project" value="TreeGrafter"/>
</dbReference>
<dbReference type="Gene3D" id="3.30.390.50">
    <property type="entry name" value="CO dehydrogenase flavoprotein, C-terminal domain"/>
    <property type="match status" value="1"/>
</dbReference>